<sequence length="77" mass="8594">MVSRVLSFISGRYDALFAAGIALGSGFELFKIHFEVAGVSFYKSFKNKQLAKELEAFEQTLQNHDKIISEYAGKNDA</sequence>
<keyword evidence="2" id="KW-1185">Reference proteome</keyword>
<organism evidence="1 2">
    <name type="scientific">Mesorhabditis spiculigera</name>
    <dbReference type="NCBI Taxonomy" id="96644"/>
    <lineage>
        <taxon>Eukaryota</taxon>
        <taxon>Metazoa</taxon>
        <taxon>Ecdysozoa</taxon>
        <taxon>Nematoda</taxon>
        <taxon>Chromadorea</taxon>
        <taxon>Rhabditida</taxon>
        <taxon>Rhabditina</taxon>
        <taxon>Rhabditomorpha</taxon>
        <taxon>Rhabditoidea</taxon>
        <taxon>Rhabditidae</taxon>
        <taxon>Mesorhabditinae</taxon>
        <taxon>Mesorhabditis</taxon>
    </lineage>
</organism>
<feature type="non-terminal residue" evidence="1">
    <location>
        <position position="1"/>
    </location>
</feature>
<dbReference type="Proteomes" id="UP001177023">
    <property type="component" value="Unassembled WGS sequence"/>
</dbReference>
<gene>
    <name evidence="1" type="ORF">MSPICULIGERA_LOCUS19019</name>
</gene>
<proteinExistence type="predicted"/>
<evidence type="ECO:0000313" key="2">
    <source>
        <dbReference type="Proteomes" id="UP001177023"/>
    </source>
</evidence>
<accession>A0AA36D6Y9</accession>
<comment type="caution">
    <text evidence="1">The sequence shown here is derived from an EMBL/GenBank/DDBJ whole genome shotgun (WGS) entry which is preliminary data.</text>
</comment>
<dbReference type="EMBL" id="CATQJA010002662">
    <property type="protein sequence ID" value="CAJ0580838.1"/>
    <property type="molecule type" value="Genomic_DNA"/>
</dbReference>
<reference evidence="1" key="1">
    <citation type="submission" date="2023-06" db="EMBL/GenBank/DDBJ databases">
        <authorList>
            <person name="Delattre M."/>
        </authorList>
    </citation>
    <scope>NUCLEOTIDE SEQUENCE</scope>
    <source>
        <strain evidence="1">AF72</strain>
    </source>
</reference>
<name>A0AA36D6Y9_9BILA</name>
<evidence type="ECO:0000313" key="1">
    <source>
        <dbReference type="EMBL" id="CAJ0580838.1"/>
    </source>
</evidence>
<dbReference type="AlphaFoldDB" id="A0AA36D6Y9"/>
<protein>
    <submittedName>
        <fullName evidence="1">Uncharacterized protein</fullName>
    </submittedName>
</protein>